<organism evidence="6 7">
    <name type="scientific">Pocillopora damicornis</name>
    <name type="common">Cauliflower coral</name>
    <name type="synonym">Millepora damicornis</name>
    <dbReference type="NCBI Taxonomy" id="46731"/>
    <lineage>
        <taxon>Eukaryota</taxon>
        <taxon>Metazoa</taxon>
        <taxon>Cnidaria</taxon>
        <taxon>Anthozoa</taxon>
        <taxon>Hexacorallia</taxon>
        <taxon>Scleractinia</taxon>
        <taxon>Astrocoeniina</taxon>
        <taxon>Pocilloporidae</taxon>
        <taxon>Pocillopora</taxon>
    </lineage>
</organism>
<dbReference type="InterPro" id="IPR026854">
    <property type="entry name" value="VPS13_N"/>
</dbReference>
<dbReference type="InterPro" id="IPR056747">
    <property type="entry name" value="VPS13-like_M"/>
</dbReference>
<dbReference type="Gene3D" id="1.10.8.10">
    <property type="entry name" value="DNA helicase RuvA subunit, C-terminal domain"/>
    <property type="match status" value="1"/>
</dbReference>
<dbReference type="PANTHER" id="PTHR16166:SF141">
    <property type="entry name" value="INTERMEMBRANE LIPID TRANSFER PROTEIN VPS13D"/>
    <property type="match status" value="1"/>
</dbReference>
<feature type="compositionally biased region" description="Polar residues" evidence="4">
    <location>
        <begin position="430"/>
        <end position="440"/>
    </location>
</feature>
<evidence type="ECO:0000256" key="4">
    <source>
        <dbReference type="SAM" id="MobiDB-lite"/>
    </source>
</evidence>
<feature type="compositionally biased region" description="Polar residues" evidence="4">
    <location>
        <begin position="2849"/>
        <end position="2861"/>
    </location>
</feature>
<dbReference type="CDD" id="cd14306">
    <property type="entry name" value="UBA_VP13D"/>
    <property type="match status" value="1"/>
</dbReference>
<reference evidence="6 7" key="1">
    <citation type="journal article" date="2018" name="Sci. Rep.">
        <title>Comparative analysis of the Pocillopora damicornis genome highlights role of immune system in coral evolution.</title>
        <authorList>
            <person name="Cunning R."/>
            <person name="Bay R.A."/>
            <person name="Gillette P."/>
            <person name="Baker A.C."/>
            <person name="Traylor-Knowles N."/>
        </authorList>
    </citation>
    <scope>NUCLEOTIDE SEQUENCE [LARGE SCALE GENOMIC DNA]</scope>
    <source>
        <strain evidence="6">RSMAS</strain>
        <tissue evidence="6">Whole animal</tissue>
    </source>
</reference>
<accession>A0A3M6T6W0</accession>
<dbReference type="SMART" id="SM00165">
    <property type="entry name" value="UBA"/>
    <property type="match status" value="1"/>
</dbReference>
<evidence type="ECO:0000313" key="6">
    <source>
        <dbReference type="EMBL" id="RMX37059.1"/>
    </source>
</evidence>
<feature type="region of interest" description="Disordered" evidence="4">
    <location>
        <begin position="2116"/>
        <end position="2139"/>
    </location>
</feature>
<evidence type="ECO:0000256" key="1">
    <source>
        <dbReference type="ARBA" id="ARBA00006545"/>
    </source>
</evidence>
<dbReference type="Proteomes" id="UP000275408">
    <property type="component" value="Unassembled WGS sequence"/>
</dbReference>
<feature type="compositionally biased region" description="Polar residues" evidence="4">
    <location>
        <begin position="2812"/>
        <end position="2824"/>
    </location>
</feature>
<gene>
    <name evidence="6" type="ORF">pdam_00016456</name>
</gene>
<dbReference type="InterPro" id="IPR026847">
    <property type="entry name" value="VPS13"/>
</dbReference>
<dbReference type="GO" id="GO:0006623">
    <property type="term" value="P:protein targeting to vacuole"/>
    <property type="evidence" value="ECO:0007669"/>
    <property type="project" value="TreeGrafter"/>
</dbReference>
<feature type="region of interest" description="Disordered" evidence="4">
    <location>
        <begin position="423"/>
        <end position="445"/>
    </location>
</feature>
<dbReference type="Pfam" id="PF25036">
    <property type="entry name" value="VPS13_VAB"/>
    <property type="match status" value="1"/>
</dbReference>
<keyword evidence="2" id="KW-0813">Transport</keyword>
<dbReference type="GO" id="GO:0006869">
    <property type="term" value="P:lipid transport"/>
    <property type="evidence" value="ECO:0007669"/>
    <property type="project" value="UniProtKB-KW"/>
</dbReference>
<keyword evidence="7" id="KW-1185">Reference proteome</keyword>
<dbReference type="PANTHER" id="PTHR16166">
    <property type="entry name" value="VACUOLAR PROTEIN SORTING-ASSOCIATED PROTEIN VPS13"/>
    <property type="match status" value="1"/>
</dbReference>
<proteinExistence type="inferred from homology"/>
<feature type="region of interest" description="Disordered" evidence="4">
    <location>
        <begin position="3626"/>
        <end position="3645"/>
    </location>
</feature>
<dbReference type="OrthoDB" id="272810at2759"/>
<evidence type="ECO:0000256" key="3">
    <source>
        <dbReference type="ARBA" id="ARBA00023055"/>
    </source>
</evidence>
<dbReference type="EMBL" id="RCHS01004197">
    <property type="protein sequence ID" value="RMX37059.1"/>
    <property type="molecule type" value="Genomic_DNA"/>
</dbReference>
<evidence type="ECO:0000259" key="5">
    <source>
        <dbReference type="PROSITE" id="PS50030"/>
    </source>
</evidence>
<feature type="domain" description="UBA" evidence="5">
    <location>
        <begin position="2618"/>
        <end position="2658"/>
    </location>
</feature>
<dbReference type="Pfam" id="PF12624">
    <property type="entry name" value="VPS13_N"/>
    <property type="match status" value="1"/>
</dbReference>
<feature type="region of interest" description="Disordered" evidence="4">
    <location>
        <begin position="2807"/>
        <end position="2861"/>
    </location>
</feature>
<feature type="compositionally biased region" description="Low complexity" evidence="4">
    <location>
        <begin position="2835"/>
        <end position="2848"/>
    </location>
</feature>
<dbReference type="InterPro" id="IPR015940">
    <property type="entry name" value="UBA"/>
</dbReference>
<keyword evidence="3" id="KW-0445">Lipid transport</keyword>
<dbReference type="PROSITE" id="PS50030">
    <property type="entry name" value="UBA"/>
    <property type="match status" value="1"/>
</dbReference>
<evidence type="ECO:0000313" key="7">
    <source>
        <dbReference type="Proteomes" id="UP000275408"/>
    </source>
</evidence>
<dbReference type="GO" id="GO:0045053">
    <property type="term" value="P:protein retention in Golgi apparatus"/>
    <property type="evidence" value="ECO:0007669"/>
    <property type="project" value="TreeGrafter"/>
</dbReference>
<feature type="region of interest" description="Disordered" evidence="4">
    <location>
        <begin position="2420"/>
        <end position="2448"/>
    </location>
</feature>
<sequence length="4374" mass="487938">MLESLAAWVLRTYVGEYVENLNTDQLSIGYGTVDLHNLPLKKTALKGLELPLEVKSGFIGHLQLSIPLRRPKSEPWIVHINKLYLVAGPLKHSEYNEEEEKERERTRKKKRLDALEGQWLAGRNENSGGFWSGSWWPSLYSSFSTTIVENLQLVISDVHFRYEDATTRESVPFSFGITIEKLSAHSTNENWNPEEIIQNERTIKYKLIELQKMAIYWDTDVTLNALQRMINRNQGEAGFCKHQYILEPTSAQAKLKRNSSALPLRSREMPRFVVDVHVEKIPLSLEEAQYKMLIALIDGFERHFRQRHYFKWRPRSPIRNNARKWWKFAFTCIMEPIKERTMHRTWSFAVKRARDVVKYVNLYSQHLISGSVEPSIKEEQNRIEDELTFEELVVLRYIAQTRAETEISKGWLTGWYSWNGTDTTDGRAPGTTTKNDTSQMFMGEPPTTKEEEEFLGELADSHLSESIFNRDQVFAQLNFRLDTGSFKLVNTKQSNSLPQITALLPVVEVEFSDLSWASEMRPRSSTWEFSMSLGALFVRDKLTTGTLFPALVCPQGRESQKVSLTKRQQATVVKGSVEAMVTSAATLGLNILQDMNDPVFKMKFESLPPASKVGYRLSVTTQPLDVVYNPTVLNHIAEFFSHTSMEGAQALYIERQLREVARVRYEELKNQTRHELVQTLDTMMDGSDVGHSKRWDIQLDISAPRFLVPESFQDKKASVVLIDFGHLSFANTQALNRKKTISEGQDSKPEMEDDSFVTPPSTPPVEKEEEFMSISDTADGLLSGVSNQTILEKMYERYTLDLSDIQMVVCNVKENWSEVASKPFLTSDAHVVEKFTISIQLERRLLFTADPLYPAVNLHAKLPSLVLHINEHKLQTLTKCVKQLSRPKASNPTPQPMTQQRIIASSTPLPHVERIDSSMDDVYYSLYSSSITIPDMVKDSPTRRISKSAVDTTLEDKTKELMEESRMLLVQFSIDRVSLGVHSMGCLIAELQVLGVKACHLKRPYDSVTSFAVHGVHLVDAMQSFGPDYELLLSSCKPHLTKSPGDNTVISSKSEKSFSETISSAFSIVADIVRPGSKRKWQDSDASFSSETTAVMEEEDLITFEYQHYDADSPSTKNRNSSGVNLVTLNFNKVNDQVSEVTEVTASFKSINVLVIRSIKANGVKSVRKVAEVSVSEVQLNASLGENQNIDGSLGGLRMTDLTPEGSLHRSVYTCGSLGGGDVSPRDSSYLGSLREDMLDEPSDQKAFTFTLLIPKKGGQCPVIAIDEGYEGDLDNAEIARNIQLNVRMASAQYTHTHRFLSELLLSAGDYAEYATQFGESLRQAASNVAMGLVSKKRALAEGLGYLSSSFVTTAAQDDRSLGSRQGSIFFEGDSDYLQESCDFVDNVPVKPNRRVYTCITVDSPVVQLPTSSSSTEILVAHLGSITVRNTHLIELVEQESDTGHLTGVEYDIDRLFVEVKDMSLYCTAMDTSRSGRASSSSFSESFASSKNLHSPKCCSVHILHKSAFQLVIDRRSEDVGALAMGVGCASLNLKKPTIQMSGKVTTPLKLELSTQSYRQLFETIDNLGGSKEAVPIPPAAGMHSSSIASPNSQSPSTLSPSSSASNLQACIPDKVLPEKHVTFIPNLVEENIHDESTAHFESESDDPTPIRALFEVPHLSVKLCGELNKIDHDFVDIMFYDFNLAYEHTRPTVTLFNVSLGGLLVEDLLQEPESPYRYLISSSAPRQHHFRERSLSAYPSNLSSSCPVVSEAGLRSNFSSSLPHCLPATSKQGPFRSLAPLRPLLKNQKFPSMPSVNVTLDSESLGEDLGTSNTIIKDKKRNSLVHINVFLIDKKDEEFSTKYNSVNRIIEVDFNSLEANLNLQTWVIVLEFFGIGVPQQLSASQPSSPNPLSPQPHELSDNVYKNQKDTQMEGIEQTEAEGINTDVKFQVLSLTLTLSKTRYPIAKVNAFGLSTEVNMNDENFVAKGRLSSISVTDMSPHGSLYREKFTTFGDEALSFNFLKYGAPDPDLQRENDMSLKLRMSSVRYVHTKRFQTELVVFFQHFQQLQEVLGRMRAASEGNEVSWMFGRGSRVALDIKAGNPVVLVPRSAKSSHMLVADLGNLTVNNSFLWKGPPDTLPHSKKSTRQRASSQADSGHHDTCLLDSMHIELVDMDLFTATRVQENNQKSPSKFSYKSQGLKLLKEKCKLTLTVERNLDGASSKARADFNFSGCLSSLCASLDYSQYCFILGMLGENFGEPLEEFERPSSVIQDPLGKPPEEENVWTVLRMNIDLVNVSLELLPFQLFEHPEDNLDHAQLPSLARIDFIKSKFEFESFSDWSKTIDLVSQEVIFEDMRQRGMDLDDSDSCIFTGILLPRKLPASTKERENSLQFEVHYRDTTSKTLLTFLFNHSRIMLIIDYLLDTYNFIMCRMFKPSTAEDSSMDVPEDDGPAKPYETPPPSASGVATRCEMPAQPQPQKTFEMKVNISGTELVVLENVNTMDTHAVVLKITAVLAWRPHLQSQKWLSCSIQNLEMFSCVLSCEEETALSIIDPTSALVELNNSRRQKGRKNAGLLDITEEQLPSLEINLPGPLTMRVSYNDYKLYLSILDSVSKQLNKAIKSEVNSNVAEVLPDHEFDEMSVKRLQELGFKEADCIRALQATSGRLEASATWLLENATPIIQAQSSQQQSSTQGWQFAGFEVRAGAVCICLIDDCGDSDVPLIEFSAQNLYFWHDLQSTGDGAAQCTVIVQYYNRNVSDWEPFVEPWKCQLHWQEQGKTPSKTNRFLAKLDAPDRLDVTVTTTLINMIKHTIASWSEDYYRPDPSPVSAVASTETPSLPSSRSDSRHDSLNQTTSTESPLSSPTVSRPESSASLWSTGSGFPRRRSPFVPFVLRNQTGCEMWFKTVTTTPSKVILKSTGQALPGLPGPWSEKISDWSTVSPGGEAPFEFTSGEKLRHRDTHEFNVHQVIVQVEGWASLSPVSVDRVGTFFRQARPQEVANKSPGSDLQPARVVFDVSLEGRARKVVTVRSALTVKNKMDLPMEIRMQGLTSMQGTLSLPVVSPESSVAIPLRCTSWQLYLRPYGMGVGFCSQPVEWRRVLRSHTTEGCARECYALPSSGQLEKKFRFCVAVKREGYPEDILHHEGTQTSGLNMMPQPGHTLTIMYPVMLVNLLPCELSYQVKNTPAKGNLKAGKSVPLYTADPEKALDLGFSIENFTYCDNIRISRRMSFIEHPIIHVELQDTERRSLILNVKVSVKPGGSLKVSIYAPYWMINSTGIPLVFKQEGVPHDMAGQFKEHEMARSLTPLLFSFSDREAATRCQMRIGKGYQPGSGKPLWSTPFSLDNSREFRRVHAIQGGSRPNKVYDIGIDVRFGQGRYRDTRIVTLATRYQLENRTHHTLAFSQRHFVREQGTTNPEGTLTAMPGALVLFHWARTDLDQLLCIRLNDVSHCKWSGGFRIDQDDSFHINMRSLNDCSLFVRVEVVLRGATFHVLFTDASQLPPPFRIDNLSEVSITFYQCGTEDRTRTILQAKQSVPYSWDEPTLLPELSVGVMGGGSFTRYQMNELGGGDRLYYYNPIYVVLTHTFSSADGHMCGSVHLQPALAADESSLDMRELVLDVPQGSAVLLRRKEPLKRSQLWRLTGEGQLRHEGSSTPSVKPSSSKGGLVLDIDSLAPPTCGKYVRLVLSKYNQRRLHSQTWSFTEDNRMKCDLPGLYVQPRGGVKGLRDGVDAVLGPANITKNDQIPIEQCISTCKLRPGSGCLGVKVLADGPTRVLQITDCLQQSEDEAEKEWMLVERKGGLRQPTVSSLGNEGDCSALEVHIRLAGGIGVSVINSVPEELVFINLEQIEVDYLRSSKLETLEGSIGRIQIDNQVFASQLPVLLFPSFPEKGSKEETMSKQPSLRVSASKEPSRLPNVEIFKTLDISLRKMTLQIEELLLLKLLQFFGYVQQDDDIVGANQEEDECLYATQRPTLPSSSGSLKRYYFEHLQLNSTQIKLSVSSAGRLPEDLQSLKSSLGLMLVNLEDATVDLESFSRSHPFDTLSSHLDSIGKHYTEEVFSQKIAIVGSVNMLGNPMGLLNDVSSGLEGLVRRGNVGGLFINVAHGVSDSAAKLTGSLSDGLWNASMDSKFQESRDAMRAERFSSSKDHFVAGVKGLGMGIVGGLTSIVTQPIEGAHNAGLSGFISGIGKGIVGTVTKPTAGVLDFASGAAAAVRGQATRSSRYFPPKQARLRRNCFGPSGAIPRFSRTHAEGQEIMLKLNEGNFNEKFVLSESVRRDKEDRLKAIVSTEAVYFVRARGIPSPEAIVLLVRFSDLFVCQPIASDGKDYIELVMKADNSSMPTPSKNPGKRPRVRCDDNVISQKVAQKINYAKNLYDEVQQTVKLELKEPTSPV</sequence>
<comment type="caution">
    <text evidence="6">The sequence shown here is derived from an EMBL/GenBank/DDBJ whole genome shotgun (WGS) entry which is preliminary data.</text>
</comment>
<dbReference type="InterPro" id="IPR009060">
    <property type="entry name" value="UBA-like_sf"/>
</dbReference>
<dbReference type="STRING" id="46731.A0A3M6T6W0"/>
<dbReference type="CDD" id="cd23453">
    <property type="entry name" value="beta-trefoil_Ricin_VPS13D"/>
    <property type="match status" value="1"/>
</dbReference>
<feature type="region of interest" description="Disordered" evidence="4">
    <location>
        <begin position="1573"/>
        <end position="1606"/>
    </location>
</feature>
<dbReference type="InterPro" id="IPR009543">
    <property type="entry name" value="VPS13_VAB"/>
</dbReference>
<dbReference type="SUPFAM" id="SSF46934">
    <property type="entry name" value="UBA-like"/>
    <property type="match status" value="1"/>
</dbReference>
<dbReference type="Pfam" id="PF25033">
    <property type="entry name" value="VPS13_M"/>
    <property type="match status" value="1"/>
</dbReference>
<evidence type="ECO:0000256" key="2">
    <source>
        <dbReference type="ARBA" id="ARBA00022448"/>
    </source>
</evidence>
<dbReference type="GO" id="GO:0007005">
    <property type="term" value="P:mitochondrion organization"/>
    <property type="evidence" value="ECO:0007669"/>
    <property type="project" value="TreeGrafter"/>
</dbReference>
<protein>
    <recommendedName>
        <fullName evidence="5">UBA domain-containing protein</fullName>
    </recommendedName>
</protein>
<feature type="region of interest" description="Disordered" evidence="4">
    <location>
        <begin position="738"/>
        <end position="766"/>
    </location>
</feature>
<comment type="similarity">
    <text evidence="1">Belongs to the VPS13 family.</text>
</comment>
<feature type="compositionally biased region" description="Low complexity" evidence="4">
    <location>
        <begin position="3634"/>
        <end position="3645"/>
    </location>
</feature>
<dbReference type="InterPro" id="IPR041969">
    <property type="entry name" value="VP13D_UBA"/>
</dbReference>
<feature type="compositionally biased region" description="Low complexity" evidence="4">
    <location>
        <begin position="1585"/>
        <end position="1606"/>
    </location>
</feature>
<name>A0A3M6T6W0_POCDA</name>